<protein>
    <recommendedName>
        <fullName evidence="1">Amidohydrolase 3 domain-containing protein</fullName>
    </recommendedName>
</protein>
<gene>
    <name evidence="2" type="ORF">METZ01_LOCUS17293</name>
</gene>
<evidence type="ECO:0000259" key="1">
    <source>
        <dbReference type="Pfam" id="PF07969"/>
    </source>
</evidence>
<dbReference type="Gene3D" id="2.30.40.10">
    <property type="entry name" value="Urease, subunit C, domain 1"/>
    <property type="match status" value="1"/>
</dbReference>
<dbReference type="InterPro" id="IPR011059">
    <property type="entry name" value="Metal-dep_hydrolase_composite"/>
</dbReference>
<reference evidence="2" key="1">
    <citation type="submission" date="2018-05" db="EMBL/GenBank/DDBJ databases">
        <authorList>
            <person name="Lanie J.A."/>
            <person name="Ng W.-L."/>
            <person name="Kazmierczak K.M."/>
            <person name="Andrzejewski T.M."/>
            <person name="Davidsen T.M."/>
            <person name="Wayne K.J."/>
            <person name="Tettelin H."/>
            <person name="Glass J.I."/>
            <person name="Rusch D."/>
            <person name="Podicherti R."/>
            <person name="Tsui H.-C.T."/>
            <person name="Winkler M.E."/>
        </authorList>
    </citation>
    <scope>NUCLEOTIDE SEQUENCE</scope>
</reference>
<dbReference type="GO" id="GO:0005829">
    <property type="term" value="C:cytosol"/>
    <property type="evidence" value="ECO:0007669"/>
    <property type="project" value="TreeGrafter"/>
</dbReference>
<dbReference type="Gene3D" id="3.30.1490.130">
    <property type="entry name" value="D-aminoacylase. Domain 3"/>
    <property type="match status" value="1"/>
</dbReference>
<dbReference type="PANTHER" id="PTHR11647">
    <property type="entry name" value="HYDRANTOINASE/DIHYDROPYRIMIDINASE FAMILY MEMBER"/>
    <property type="match status" value="1"/>
</dbReference>
<dbReference type="Pfam" id="PF07969">
    <property type="entry name" value="Amidohydro_3"/>
    <property type="match status" value="1"/>
</dbReference>
<organism evidence="2">
    <name type="scientific">marine metagenome</name>
    <dbReference type="NCBI Taxonomy" id="408172"/>
    <lineage>
        <taxon>unclassified sequences</taxon>
        <taxon>metagenomes</taxon>
        <taxon>ecological metagenomes</taxon>
    </lineage>
</organism>
<name>A0A381PE69_9ZZZZ</name>
<dbReference type="Gene3D" id="3.20.20.140">
    <property type="entry name" value="Metal-dependent hydrolases"/>
    <property type="match status" value="1"/>
</dbReference>
<feature type="domain" description="Amidohydrolase 3" evidence="1">
    <location>
        <begin position="451"/>
        <end position="537"/>
    </location>
</feature>
<dbReference type="InterPro" id="IPR013108">
    <property type="entry name" value="Amidohydro_3"/>
</dbReference>
<dbReference type="InterPro" id="IPR050378">
    <property type="entry name" value="Metallo-dep_Hydrolases_sf"/>
</dbReference>
<dbReference type="EMBL" id="UINC01000934">
    <property type="protein sequence ID" value="SUZ64439.1"/>
    <property type="molecule type" value="Genomic_DNA"/>
</dbReference>
<dbReference type="GO" id="GO:0016811">
    <property type="term" value="F:hydrolase activity, acting on carbon-nitrogen (but not peptide) bonds, in linear amides"/>
    <property type="evidence" value="ECO:0007669"/>
    <property type="project" value="InterPro"/>
</dbReference>
<dbReference type="PANTHER" id="PTHR11647:SF1">
    <property type="entry name" value="COLLAPSIN RESPONSE MEDIATOR PROTEIN"/>
    <property type="match status" value="1"/>
</dbReference>
<accession>A0A381PE69</accession>
<dbReference type="InterPro" id="IPR023100">
    <property type="entry name" value="D-aminoacylase_insert_dom_sf"/>
</dbReference>
<dbReference type="SUPFAM" id="SSF51556">
    <property type="entry name" value="Metallo-dependent hydrolases"/>
    <property type="match status" value="1"/>
</dbReference>
<sequence>MNTQVDRRHLIPLVGLLMLFSQIAMPLWGTAQETSYDIILRDGRVFDGAGNPWVYADIAVDDGRIAVVGDLGTMSAEREIDLKGLYVMPGIIDVHSHANSGFDDEDPRARATINNLMQGITTVVIGENGSAWNRDSSIGDKAEEWSRNGIGTNAAMLVGIDSVRHQVIDSHDVTPTAEDLVEMRTLVRKGMEGGAFGISSALDYWDGHFTTTEEIIELAEEAAVFGGFYSSHIRSEGTRSLWWVESNPSRRITHLDAVKEIIEVGRAADIPVHIMHIKSTGIPFWGKSQTATALMEKARAEGIDITADQYPYTFSNPDRTTELFKWEAYLGEAGRGLKRPERMALIKERMANDPVFSAQVEKDVYHEILARGGSDRMWVTEFEANAAYVGKNLEELATLRQESLFEAGKYLQLENAARILSYTMIEDDLEHYLTRDYIAPATDGGVGARTHPRAFGTFPRVLRRYVFDKQVITLPFFVRKVTMLPASILGLDNRGMIKEGYQADIMVFNPETIRDRATFEENMYSEGVEYLLINGKFAIDGGQFTGVLAGEVILRR</sequence>
<dbReference type="SUPFAM" id="SSF51338">
    <property type="entry name" value="Composite domain of metallo-dependent hydrolases"/>
    <property type="match status" value="1"/>
</dbReference>
<evidence type="ECO:0000313" key="2">
    <source>
        <dbReference type="EMBL" id="SUZ64439.1"/>
    </source>
</evidence>
<dbReference type="AlphaFoldDB" id="A0A381PE69"/>
<proteinExistence type="predicted"/>
<dbReference type="GO" id="GO:0016812">
    <property type="term" value="F:hydrolase activity, acting on carbon-nitrogen (but not peptide) bonds, in cyclic amides"/>
    <property type="evidence" value="ECO:0007669"/>
    <property type="project" value="TreeGrafter"/>
</dbReference>
<dbReference type="InterPro" id="IPR032466">
    <property type="entry name" value="Metal_Hydrolase"/>
</dbReference>